<organism evidence="11 12">
    <name type="scientific">Candidatus Lloydbacteria bacterium CG22_combo_CG10-13_8_21_14_all_47_15</name>
    <dbReference type="NCBI Taxonomy" id="1974635"/>
    <lineage>
        <taxon>Bacteria</taxon>
        <taxon>Candidatus Lloydiibacteriota</taxon>
    </lineage>
</organism>
<dbReference type="GO" id="GO:0046872">
    <property type="term" value="F:metal ion binding"/>
    <property type="evidence" value="ECO:0007669"/>
    <property type="project" value="UniProtKB-KW"/>
</dbReference>
<evidence type="ECO:0000256" key="6">
    <source>
        <dbReference type="ARBA" id="ARBA00022833"/>
    </source>
</evidence>
<dbReference type="InterPro" id="IPR013785">
    <property type="entry name" value="Aldolase_TIM"/>
</dbReference>
<evidence type="ECO:0000256" key="1">
    <source>
        <dbReference type="ARBA" id="ARBA00001936"/>
    </source>
</evidence>
<gene>
    <name evidence="11" type="ORF">COW88_00350</name>
</gene>
<comment type="caution">
    <text evidence="11">The sequence shown here is derived from an EMBL/GenBank/DDBJ whole genome shotgun (WGS) entry which is preliminary data.</text>
</comment>
<keyword evidence="6" id="KW-0862">Zinc</keyword>
<comment type="cofactor">
    <cofactor evidence="2">
        <name>Zn(2+)</name>
        <dbReference type="ChEBI" id="CHEBI:29105"/>
    </cofactor>
</comment>
<proteinExistence type="predicted"/>
<accession>A0A2H0CVS3</accession>
<evidence type="ECO:0000256" key="7">
    <source>
        <dbReference type="ARBA" id="ARBA00023004"/>
    </source>
</evidence>
<dbReference type="InterPro" id="IPR011060">
    <property type="entry name" value="RibuloseP-bd_barrel"/>
</dbReference>
<evidence type="ECO:0000256" key="10">
    <source>
        <dbReference type="ARBA" id="ARBA00023277"/>
    </source>
</evidence>
<evidence type="ECO:0000256" key="2">
    <source>
        <dbReference type="ARBA" id="ARBA00001947"/>
    </source>
</evidence>
<comment type="subunit">
    <text evidence="4">Homodimer.</text>
</comment>
<comment type="cofactor">
    <cofactor evidence="1">
        <name>Mn(2+)</name>
        <dbReference type="ChEBI" id="CHEBI:29035"/>
    </cofactor>
</comment>
<dbReference type="GO" id="GO:0016857">
    <property type="term" value="F:racemase and epimerase activity, acting on carbohydrates and derivatives"/>
    <property type="evidence" value="ECO:0007669"/>
    <property type="project" value="InterPro"/>
</dbReference>
<dbReference type="GO" id="GO:0006163">
    <property type="term" value="P:purine nucleotide metabolic process"/>
    <property type="evidence" value="ECO:0007669"/>
    <property type="project" value="UniProtKB-ARBA"/>
</dbReference>
<dbReference type="GO" id="GO:1901135">
    <property type="term" value="P:carbohydrate derivative metabolic process"/>
    <property type="evidence" value="ECO:0007669"/>
    <property type="project" value="UniProtKB-ARBA"/>
</dbReference>
<keyword evidence="7" id="KW-0408">Iron</keyword>
<evidence type="ECO:0000313" key="12">
    <source>
        <dbReference type="Proteomes" id="UP000230638"/>
    </source>
</evidence>
<dbReference type="GO" id="GO:0006091">
    <property type="term" value="P:generation of precursor metabolites and energy"/>
    <property type="evidence" value="ECO:0007669"/>
    <property type="project" value="UniProtKB-ARBA"/>
</dbReference>
<evidence type="ECO:0000313" key="11">
    <source>
        <dbReference type="EMBL" id="PIP74013.1"/>
    </source>
</evidence>
<name>A0A2H0CVS3_9BACT</name>
<dbReference type="Proteomes" id="UP000230638">
    <property type="component" value="Unassembled WGS sequence"/>
</dbReference>
<keyword evidence="10" id="KW-0119">Carbohydrate metabolism</keyword>
<evidence type="ECO:0000256" key="8">
    <source>
        <dbReference type="ARBA" id="ARBA00023211"/>
    </source>
</evidence>
<keyword evidence="8" id="KW-0464">Manganese</keyword>
<evidence type="ECO:0000256" key="4">
    <source>
        <dbReference type="ARBA" id="ARBA00011738"/>
    </source>
</evidence>
<keyword evidence="5" id="KW-0479">Metal-binding</keyword>
<keyword evidence="9" id="KW-0413">Isomerase</keyword>
<dbReference type="AlphaFoldDB" id="A0A2H0CVS3"/>
<reference evidence="11 12" key="1">
    <citation type="submission" date="2017-09" db="EMBL/GenBank/DDBJ databases">
        <title>Depth-based differentiation of microbial function through sediment-hosted aquifers and enrichment of novel symbionts in the deep terrestrial subsurface.</title>
        <authorList>
            <person name="Probst A.J."/>
            <person name="Ladd B."/>
            <person name="Jarett J.K."/>
            <person name="Geller-Mcgrath D.E."/>
            <person name="Sieber C.M."/>
            <person name="Emerson J.B."/>
            <person name="Anantharaman K."/>
            <person name="Thomas B.C."/>
            <person name="Malmstrom R."/>
            <person name="Stieglmeier M."/>
            <person name="Klingl A."/>
            <person name="Woyke T."/>
            <person name="Ryan C.M."/>
            <person name="Banfield J.F."/>
        </authorList>
    </citation>
    <scope>NUCLEOTIDE SEQUENCE [LARGE SCALE GENOMIC DNA]</scope>
    <source>
        <strain evidence="11">CG22_combo_CG10-13_8_21_14_all_47_15</strain>
    </source>
</reference>
<dbReference type="PANTHER" id="PTHR11749">
    <property type="entry name" value="RIBULOSE-5-PHOSPHATE-3-EPIMERASE"/>
    <property type="match status" value="1"/>
</dbReference>
<dbReference type="GO" id="GO:0046496">
    <property type="term" value="P:nicotinamide nucleotide metabolic process"/>
    <property type="evidence" value="ECO:0007669"/>
    <property type="project" value="UniProtKB-ARBA"/>
</dbReference>
<evidence type="ECO:0000256" key="3">
    <source>
        <dbReference type="ARBA" id="ARBA00001954"/>
    </source>
</evidence>
<sequence length="226" mass="24396">MVEIIPAIMPKSLEDIVAEAHRVETLVRMVQVDVMDGIFVPSADWPYTADSDAVFDAMASGGISLAKDGGGVSFEIDLMVENPALHAGDWIAAGAKRIIFHIESLDDPSSLFEELPRDGFEIGLALNPDTSNDAVASYIQHIDFVQCMGITNIGYQGQAFDERVLGKLRVFRETFPSIVLSVDGGVSLDIAPKLIEAGANRLVSGSAIWQSDDILGTIVKFQSLEQ</sequence>
<dbReference type="FunFam" id="3.20.20.70:FF:000191">
    <property type="entry name" value="ribulose-phosphate 3-epimerase isoform X2"/>
    <property type="match status" value="1"/>
</dbReference>
<evidence type="ECO:0000256" key="5">
    <source>
        <dbReference type="ARBA" id="ARBA00022723"/>
    </source>
</evidence>
<protein>
    <recommendedName>
        <fullName evidence="13">Ribulose-phosphate 3-epimerase</fullName>
    </recommendedName>
</protein>
<dbReference type="EMBL" id="PCTL01000001">
    <property type="protein sequence ID" value="PIP74013.1"/>
    <property type="molecule type" value="Genomic_DNA"/>
</dbReference>
<evidence type="ECO:0000256" key="9">
    <source>
        <dbReference type="ARBA" id="ARBA00023235"/>
    </source>
</evidence>
<dbReference type="InterPro" id="IPR000056">
    <property type="entry name" value="Ribul_P_3_epim-like"/>
</dbReference>
<comment type="cofactor">
    <cofactor evidence="3">
        <name>Fe(2+)</name>
        <dbReference type="ChEBI" id="CHEBI:29033"/>
    </cofactor>
</comment>
<dbReference type="Gene3D" id="3.20.20.70">
    <property type="entry name" value="Aldolase class I"/>
    <property type="match status" value="1"/>
</dbReference>
<dbReference type="SUPFAM" id="SSF51366">
    <property type="entry name" value="Ribulose-phoshate binding barrel"/>
    <property type="match status" value="1"/>
</dbReference>
<dbReference type="GO" id="GO:0005975">
    <property type="term" value="P:carbohydrate metabolic process"/>
    <property type="evidence" value="ECO:0007669"/>
    <property type="project" value="InterPro"/>
</dbReference>
<evidence type="ECO:0008006" key="13">
    <source>
        <dbReference type="Google" id="ProtNLM"/>
    </source>
</evidence>
<dbReference type="Pfam" id="PF00834">
    <property type="entry name" value="Ribul_P_3_epim"/>
    <property type="match status" value="1"/>
</dbReference>